<protein>
    <recommendedName>
        <fullName evidence="1">Ubiquitin-activating enzyme E1 FCCH domain-containing protein</fullName>
    </recommendedName>
</protein>
<comment type="caution">
    <text evidence="2">The sequence shown here is derived from an EMBL/GenBank/DDBJ whole genome shotgun (WGS) entry which is preliminary data.</text>
</comment>
<feature type="domain" description="Ubiquitin-activating enzyme E1 FCCH" evidence="1">
    <location>
        <begin position="116"/>
        <end position="180"/>
    </location>
</feature>
<organism evidence="2 3">
    <name type="scientific">Paramagnetospirillum kuznetsovii</name>
    <dbReference type="NCBI Taxonomy" id="2053833"/>
    <lineage>
        <taxon>Bacteria</taxon>
        <taxon>Pseudomonadati</taxon>
        <taxon>Pseudomonadota</taxon>
        <taxon>Alphaproteobacteria</taxon>
        <taxon>Rhodospirillales</taxon>
        <taxon>Magnetospirillaceae</taxon>
        <taxon>Paramagnetospirillum</taxon>
    </lineage>
</organism>
<reference evidence="2 3" key="1">
    <citation type="submission" date="2017-11" db="EMBL/GenBank/DDBJ databases">
        <title>Draft genome sequence of magnetotactic bacterium Magnetospirillum kuznetsovii LBB-42.</title>
        <authorList>
            <person name="Grouzdev D.S."/>
            <person name="Rysina M.S."/>
            <person name="Baslerov R.V."/>
            <person name="Koziaeva V."/>
        </authorList>
    </citation>
    <scope>NUCLEOTIDE SEQUENCE [LARGE SCALE GENOMIC DNA]</scope>
    <source>
        <strain evidence="2 3">LBB-42</strain>
    </source>
</reference>
<gene>
    <name evidence="2" type="ORF">CU669_15085</name>
</gene>
<dbReference type="EMBL" id="PGTO01000013">
    <property type="protein sequence ID" value="RAU21078.1"/>
    <property type="molecule type" value="Genomic_DNA"/>
</dbReference>
<accession>A0A364NVG8</accession>
<dbReference type="Proteomes" id="UP000251075">
    <property type="component" value="Unassembled WGS sequence"/>
</dbReference>
<dbReference type="OrthoDB" id="5438497at2"/>
<proteinExistence type="predicted"/>
<evidence type="ECO:0000313" key="2">
    <source>
        <dbReference type="EMBL" id="RAU21078.1"/>
    </source>
</evidence>
<dbReference type="Pfam" id="PF16190">
    <property type="entry name" value="E1_FCCH"/>
    <property type="match status" value="1"/>
</dbReference>
<dbReference type="RefSeq" id="WP_112146162.1">
    <property type="nucleotide sequence ID" value="NZ_PGTO01000013.1"/>
</dbReference>
<dbReference type="AlphaFoldDB" id="A0A364NVG8"/>
<dbReference type="InterPro" id="IPR042302">
    <property type="entry name" value="E1_FCCH_sf"/>
</dbReference>
<evidence type="ECO:0000313" key="3">
    <source>
        <dbReference type="Proteomes" id="UP000251075"/>
    </source>
</evidence>
<evidence type="ECO:0000259" key="1">
    <source>
        <dbReference type="Pfam" id="PF16190"/>
    </source>
</evidence>
<name>A0A364NVG8_9PROT</name>
<dbReference type="Gene3D" id="2.40.30.180">
    <property type="entry name" value="Ubiquitin-activating enzyme E1, FCCH domain"/>
    <property type="match status" value="1"/>
</dbReference>
<keyword evidence="3" id="KW-1185">Reference proteome</keyword>
<dbReference type="InterPro" id="IPR032418">
    <property type="entry name" value="E1_FCCH"/>
</dbReference>
<sequence length="783" mass="83985">MSRNAIQPSFAAGELAPSLYARVDLAKYHIGAKRLLNFFVHAHGGASNRPGTVFIGRVKDTANPVRLISFTFSTTQAYCLEFGNLYMRVIMNGGHVLESAKTITAASQANPCQITSAAHGFSNGDEVYVTGVVGMTALNNKRFIVAGSAANTFTLKDLDGNAINSTAYGAYTSGGTVARVYTLTTPYAGSDLALLKTTQSADTMTITHPSYAPRDLTRTGHAAWTLTSITFQPKVNSPTGATISGGAGSWHYSYVITAETDSPTEESIPSTAVTGAMAQLNQNTGVQNIVTWTAPASGNTPDRYRVYKARPSYNVDPAAGTIYGYIGQATGTSFTDTNIDPDFTQTPPQAKNPFASSNNPGVVEYFEQRRIFAASTTGPQTIWMTQPGSYYNMDTSSPSVASDAITVTIAAREVNAINWLVPMNSLIVLTASGAWKASGGSASDAMTPSNVVMKPQSYSGCSSYCKPIIINNDILYVQAKGSTVRDLAYNFYADVFTGSDMSVLSNHLFFGRTLMEWAYAEEPYKIVWAVRDDGVLLSFTYLKEQDVYAWARHNTDGNFKSVATVSEGAENAVYFVVERTIPGVNGGNPVKYVEKLHSRNFLTNGAGDVTQTWFVDCGLQYSGSATTTVTGLDHLNGKTVSILADGNVQPQQVVSGGSVSVQSASTTITVGLPYTAQLQTLNLDVQDQGGTIQGKRMKLSGVTVRLENSRGIKIGHDFSTMYEVKERTNQQYGTAIPLTTGDEFMRMGPVWDTDSSICIQQDNPLPCTILGVIPEIRVGDTPG</sequence>